<dbReference type="InterPro" id="IPR023214">
    <property type="entry name" value="HAD_sf"/>
</dbReference>
<dbReference type="InterPro" id="IPR004274">
    <property type="entry name" value="FCP1_dom"/>
</dbReference>
<accession>A0AAD9LI29</accession>
<sequence length="372" mass="42237">MNRSTRGVWRVLWHQRPCTRINKLLCCYSLHPSRAYRVNTSWRLLESTSLYRPFSTSHSGYDRNRMTTGACSVSNDVYQGEISGDSASSSVADGKRGNLDDSASSSDVDHYSALPMGIFGCASILFLGYGLAQLRDKGEHDVGVLAMVERKMEQVADMACSVFAVDDGPLLPDLKLLNYPPNLPTLVVDLDKVVAKFEYDRRKGWQVKKRPYADRFFRELLNYYELVLWSDDSYPIATDVANRWNLPVIGIIHRDQCKKIRGSYVKDLKKLGRDLRRVVMLDHDPNACLLQEGNAILIHEFDGDEDDKELLYMLALLKAIALNPNDVTVQLEQMGGGLDPELARKFSEKSMQDCERAKIRKSLSKRVGFKHY</sequence>
<keyword evidence="1" id="KW-0809">Transit peptide</keyword>
<evidence type="ECO:0000256" key="1">
    <source>
        <dbReference type="RuleBase" id="RU365079"/>
    </source>
</evidence>
<dbReference type="SMART" id="SM00577">
    <property type="entry name" value="CPDc"/>
    <property type="match status" value="1"/>
</dbReference>
<gene>
    <name evidence="4" type="ORF">X943_002018</name>
</gene>
<keyword evidence="1" id="KW-0813">Transport</keyword>
<keyword evidence="1" id="KW-0653">Protein transport</keyword>
<comment type="caution">
    <text evidence="4">The sequence shown here is derived from an EMBL/GenBank/DDBJ whole genome shotgun (WGS) entry which is preliminary data.</text>
</comment>
<dbReference type="EMBL" id="JAHBMH010000033">
    <property type="protein sequence ID" value="KAK1937463.1"/>
    <property type="molecule type" value="Genomic_DNA"/>
</dbReference>
<dbReference type="InterPro" id="IPR050365">
    <property type="entry name" value="TIM50"/>
</dbReference>
<keyword evidence="1" id="KW-0811">Translocation</keyword>
<dbReference type="SUPFAM" id="SSF56784">
    <property type="entry name" value="HAD-like"/>
    <property type="match status" value="1"/>
</dbReference>
<comment type="similarity">
    <text evidence="1">Belongs to the TIM50 family.</text>
</comment>
<evidence type="ECO:0000313" key="5">
    <source>
        <dbReference type="Proteomes" id="UP001195914"/>
    </source>
</evidence>
<keyword evidence="1" id="KW-0496">Mitochondrion</keyword>
<dbReference type="Pfam" id="PF03031">
    <property type="entry name" value="NIF"/>
    <property type="match status" value="1"/>
</dbReference>
<dbReference type="InterPro" id="IPR036412">
    <property type="entry name" value="HAD-like_sf"/>
</dbReference>
<reference evidence="4" key="2">
    <citation type="submission" date="2021-05" db="EMBL/GenBank/DDBJ databases">
        <authorList>
            <person name="Pain A."/>
        </authorList>
    </citation>
    <scope>NUCLEOTIDE SEQUENCE</scope>
    <source>
        <strain evidence="4">1802A</strain>
    </source>
</reference>
<evidence type="ECO:0000259" key="3">
    <source>
        <dbReference type="PROSITE" id="PS50969"/>
    </source>
</evidence>
<keyword evidence="5" id="KW-1185">Reference proteome</keyword>
<organism evidence="4 5">
    <name type="scientific">Babesia divergens</name>
    <dbReference type="NCBI Taxonomy" id="32595"/>
    <lineage>
        <taxon>Eukaryota</taxon>
        <taxon>Sar</taxon>
        <taxon>Alveolata</taxon>
        <taxon>Apicomplexa</taxon>
        <taxon>Aconoidasida</taxon>
        <taxon>Piroplasmida</taxon>
        <taxon>Babesiidae</taxon>
        <taxon>Babesia</taxon>
    </lineage>
</organism>
<dbReference type="Proteomes" id="UP001195914">
    <property type="component" value="Unassembled WGS sequence"/>
</dbReference>
<evidence type="ECO:0000313" key="4">
    <source>
        <dbReference type="EMBL" id="KAK1937463.1"/>
    </source>
</evidence>
<dbReference type="PANTHER" id="PTHR12210">
    <property type="entry name" value="DULLARD PROTEIN PHOSPHATASE"/>
    <property type="match status" value="1"/>
</dbReference>
<comment type="subcellular location">
    <subcellularLocation>
        <location evidence="1">Mitochondrion inner membrane</location>
        <topology evidence="1">Single-pass membrane protein</topology>
    </subcellularLocation>
</comment>
<evidence type="ECO:0000256" key="2">
    <source>
        <dbReference type="SAM" id="MobiDB-lite"/>
    </source>
</evidence>
<reference evidence="4" key="1">
    <citation type="journal article" date="2014" name="Nucleic Acids Res.">
        <title>The evolutionary dynamics of variant antigen genes in Babesia reveal a history of genomic innovation underlying host-parasite interaction.</title>
        <authorList>
            <person name="Jackson A.P."/>
            <person name="Otto T.D."/>
            <person name="Darby A."/>
            <person name="Ramaprasad A."/>
            <person name="Xia D."/>
            <person name="Echaide I.E."/>
            <person name="Farber M."/>
            <person name="Gahlot S."/>
            <person name="Gamble J."/>
            <person name="Gupta D."/>
            <person name="Gupta Y."/>
            <person name="Jackson L."/>
            <person name="Malandrin L."/>
            <person name="Malas T.B."/>
            <person name="Moussa E."/>
            <person name="Nair M."/>
            <person name="Reid A.J."/>
            <person name="Sanders M."/>
            <person name="Sharma J."/>
            <person name="Tracey A."/>
            <person name="Quail M.A."/>
            <person name="Weir W."/>
            <person name="Wastling J.M."/>
            <person name="Hall N."/>
            <person name="Willadsen P."/>
            <person name="Lingelbach K."/>
            <person name="Shiels B."/>
            <person name="Tait A."/>
            <person name="Berriman M."/>
            <person name="Allred D.R."/>
            <person name="Pain A."/>
        </authorList>
    </citation>
    <scope>NUCLEOTIDE SEQUENCE</scope>
    <source>
        <strain evidence="4">1802A</strain>
    </source>
</reference>
<comment type="subunit">
    <text evidence="1">Component of the TIM23 complex.</text>
</comment>
<dbReference type="GO" id="GO:0005744">
    <property type="term" value="C:TIM23 mitochondrial import inner membrane translocase complex"/>
    <property type="evidence" value="ECO:0007669"/>
    <property type="project" value="UniProtKB-UniRule"/>
</dbReference>
<name>A0AAD9LI29_BABDI</name>
<feature type="region of interest" description="Disordered" evidence="2">
    <location>
        <begin position="84"/>
        <end position="103"/>
    </location>
</feature>
<dbReference type="CDD" id="cd07521">
    <property type="entry name" value="HAD_FCP1-like"/>
    <property type="match status" value="1"/>
</dbReference>
<dbReference type="Gene3D" id="3.40.50.1000">
    <property type="entry name" value="HAD superfamily/HAD-like"/>
    <property type="match status" value="1"/>
</dbReference>
<proteinExistence type="inferred from homology"/>
<comment type="function">
    <text evidence="1">Essential component of the TIM23 complex, a complex that mediates the translocation of transit peptide-containing proteins across the mitochondrial inner membrane.</text>
</comment>
<feature type="domain" description="FCP1 homology" evidence="3">
    <location>
        <begin position="179"/>
        <end position="320"/>
    </location>
</feature>
<dbReference type="GO" id="GO:0015031">
    <property type="term" value="P:protein transport"/>
    <property type="evidence" value="ECO:0007669"/>
    <property type="project" value="UniProtKB-KW"/>
</dbReference>
<dbReference type="AlphaFoldDB" id="A0AAD9LI29"/>
<protein>
    <recommendedName>
        <fullName evidence="1">Mitochondrial import inner membrane translocase subunit TIM50</fullName>
    </recommendedName>
</protein>
<dbReference type="PROSITE" id="PS50969">
    <property type="entry name" value="FCP1"/>
    <property type="match status" value="1"/>
</dbReference>